<dbReference type="Proteomes" id="UP000044938">
    <property type="component" value="Unassembled WGS sequence"/>
</dbReference>
<dbReference type="EMBL" id="CSAJ01000925">
    <property type="protein sequence ID" value="COX37839.1"/>
    <property type="molecule type" value="Genomic_DNA"/>
</dbReference>
<evidence type="ECO:0000313" key="3">
    <source>
        <dbReference type="EMBL" id="COW77609.1"/>
    </source>
</evidence>
<dbReference type="EMBL" id="CSAD01001031">
    <property type="protein sequence ID" value="COW77609.1"/>
    <property type="molecule type" value="Genomic_DNA"/>
</dbReference>
<evidence type="ECO:0000313" key="5">
    <source>
        <dbReference type="Proteomes" id="UP000044938"/>
    </source>
</evidence>
<dbReference type="AlphaFoldDB" id="A0A655JDW5"/>
<sequence length="234" mass="25548">MRCCGIPFVPGRIAVQLRFLGVQPAHGVTQAAEVAGKCRGAAPGTAKIGQQQVGGGAVAIAYRRIAKLPDRHPGLNVLLGHRGDRPNVVTGVGDQFVQMRERVLVQHRRHERRLERGAECEPLIGAVFDRGGGAGGGHIHPKPGIVSALQLGEAIRQIRSGRQGCRCRTGPARMPCTPRHGNQHCHRYQQFATTESSVAHAVVSHARRWQAPKRIRRRAPPAARRRDLRRPVVD</sequence>
<dbReference type="EMBL" id="CFOH01000128">
    <property type="protein sequence ID" value="CFE48484.1"/>
    <property type="molecule type" value="Genomic_DNA"/>
</dbReference>
<dbReference type="Proteomes" id="UP000046947">
    <property type="component" value="Unassembled WGS sequence"/>
</dbReference>
<evidence type="ECO:0000313" key="2">
    <source>
        <dbReference type="EMBL" id="CFE48484.1"/>
    </source>
</evidence>
<evidence type="ECO:0000313" key="6">
    <source>
        <dbReference type="Proteomes" id="UP000045842"/>
    </source>
</evidence>
<name>A0A655JDW5_MYCTX</name>
<evidence type="ECO:0000256" key="1">
    <source>
        <dbReference type="SAM" id="MobiDB-lite"/>
    </source>
</evidence>
<dbReference type="Proteomes" id="UP000045842">
    <property type="component" value="Unassembled WGS sequence"/>
</dbReference>
<evidence type="ECO:0000313" key="7">
    <source>
        <dbReference type="Proteomes" id="UP000046947"/>
    </source>
</evidence>
<proteinExistence type="predicted"/>
<feature type="compositionally biased region" description="Basic residues" evidence="1">
    <location>
        <begin position="209"/>
        <end position="219"/>
    </location>
</feature>
<accession>A0A655JDW5</accession>
<evidence type="ECO:0000313" key="4">
    <source>
        <dbReference type="EMBL" id="COX37839.1"/>
    </source>
</evidence>
<organism evidence="3 6">
    <name type="scientific">Mycobacterium tuberculosis</name>
    <dbReference type="NCBI Taxonomy" id="1773"/>
    <lineage>
        <taxon>Bacteria</taxon>
        <taxon>Bacillati</taxon>
        <taxon>Actinomycetota</taxon>
        <taxon>Actinomycetes</taxon>
        <taxon>Mycobacteriales</taxon>
        <taxon>Mycobacteriaceae</taxon>
        <taxon>Mycobacterium</taxon>
        <taxon>Mycobacterium tuberculosis complex</taxon>
    </lineage>
</organism>
<gene>
    <name evidence="3" type="ORF">ERS007679_04291</name>
    <name evidence="2" type="ORF">ERS007688_01101</name>
    <name evidence="4" type="ORF">ERS007720_04399</name>
</gene>
<protein>
    <submittedName>
        <fullName evidence="3">Uncharacterized protein</fullName>
    </submittedName>
</protein>
<reference evidence="5 6" key="1">
    <citation type="submission" date="2015-03" db="EMBL/GenBank/DDBJ databases">
        <authorList>
            <consortium name="Pathogen Informatics"/>
        </authorList>
    </citation>
    <scope>NUCLEOTIDE SEQUENCE [LARGE SCALE GENOMIC DNA]</scope>
    <source>
        <strain evidence="3 6">G09801536</strain>
        <strain evidence="2 7">H09601792</strain>
        <strain evidence="4 5">M09401471</strain>
    </source>
</reference>
<feature type="region of interest" description="Disordered" evidence="1">
    <location>
        <begin position="209"/>
        <end position="234"/>
    </location>
</feature>